<dbReference type="EMBL" id="CP000561">
    <property type="protein sequence ID" value="ABO08626.1"/>
    <property type="molecule type" value="Genomic_DNA"/>
</dbReference>
<dbReference type="eggNOG" id="arCOG04017">
    <property type="taxonomic scope" value="Archaea"/>
</dbReference>
<dbReference type="Proteomes" id="UP000001431">
    <property type="component" value="Chromosome"/>
</dbReference>
<evidence type="ECO:0000313" key="2">
    <source>
        <dbReference type="Proteomes" id="UP000001431"/>
    </source>
</evidence>
<organism evidence="1 2">
    <name type="scientific">Pyrobaculum calidifontis (strain DSM 21063 / JCM 11548 / VA1)</name>
    <dbReference type="NCBI Taxonomy" id="410359"/>
    <lineage>
        <taxon>Archaea</taxon>
        <taxon>Thermoproteota</taxon>
        <taxon>Thermoprotei</taxon>
        <taxon>Thermoproteales</taxon>
        <taxon>Thermoproteaceae</taxon>
        <taxon>Pyrobaculum</taxon>
    </lineage>
</organism>
<dbReference type="HOGENOM" id="CLU_200905_0_0_2"/>
<dbReference type="RefSeq" id="WP_011849884.1">
    <property type="nucleotide sequence ID" value="NC_009073.1"/>
</dbReference>
<reference evidence="1" key="1">
    <citation type="submission" date="2007-02" db="EMBL/GenBank/DDBJ databases">
        <title>Complete sequence of Pyrobaculum calidifontis JCM 11548.</title>
        <authorList>
            <consortium name="US DOE Joint Genome Institute"/>
            <person name="Copeland A."/>
            <person name="Lucas S."/>
            <person name="Lapidus A."/>
            <person name="Barry K."/>
            <person name="Glavina del Rio T."/>
            <person name="Dalin E."/>
            <person name="Tice H."/>
            <person name="Pitluck S."/>
            <person name="Chain P."/>
            <person name="Malfatti S."/>
            <person name="Shin M."/>
            <person name="Vergez L."/>
            <person name="Schmutz J."/>
            <person name="Larimer F."/>
            <person name="Land M."/>
            <person name="Hauser L."/>
            <person name="Kyrpides N."/>
            <person name="Mikhailova N."/>
            <person name="Cozen A.E."/>
            <person name="Fitz-Gibbon S.T."/>
            <person name="House C.H."/>
            <person name="Saltikov C."/>
            <person name="Lowe T.M."/>
            <person name="Richardson P."/>
        </authorList>
    </citation>
    <scope>NUCLEOTIDE SEQUENCE [LARGE SCALE GENOMIC DNA]</scope>
    <source>
        <strain evidence="1">JCM 11548</strain>
    </source>
</reference>
<protein>
    <submittedName>
        <fullName evidence="1">Uncharacterized protein</fullName>
    </submittedName>
</protein>
<keyword evidence="2" id="KW-1185">Reference proteome</keyword>
<evidence type="ECO:0000313" key="1">
    <source>
        <dbReference type="EMBL" id="ABO08626.1"/>
    </source>
</evidence>
<gene>
    <name evidence="1" type="ordered locus">Pcal_1201</name>
</gene>
<name>A3MVF9_PYRCJ</name>
<accession>A3MVF9</accession>
<dbReference type="KEGG" id="pcl:Pcal_1201"/>
<dbReference type="STRING" id="410359.Pcal_1201"/>
<dbReference type="AlphaFoldDB" id="A3MVF9"/>
<proteinExistence type="predicted"/>
<sequence length="73" mass="7692">MYVVPDAVEIELLGDEGETLGKVVADVAVEEGITEPLITDATIDALGIQVVSFGKGLWRHVNDPEGKVRSSAA</sequence>
<dbReference type="GeneID" id="4909673"/>